<sequence length="66" mass="7571">MEDRALIKKDHYIKALLILEQLDLQIRQEIELSKINKDKELLKGLDLVDKIISANLTTKSLAPLCL</sequence>
<evidence type="ECO:0000313" key="1">
    <source>
        <dbReference type="EMBL" id="TVY49660.1"/>
    </source>
</evidence>
<proteinExistence type="predicted"/>
<organism evidence="1 2">
    <name type="scientific">Lachnellula cervina</name>
    <dbReference type="NCBI Taxonomy" id="1316786"/>
    <lineage>
        <taxon>Eukaryota</taxon>
        <taxon>Fungi</taxon>
        <taxon>Dikarya</taxon>
        <taxon>Ascomycota</taxon>
        <taxon>Pezizomycotina</taxon>
        <taxon>Leotiomycetes</taxon>
        <taxon>Helotiales</taxon>
        <taxon>Lachnaceae</taxon>
        <taxon>Lachnellula</taxon>
    </lineage>
</organism>
<protein>
    <submittedName>
        <fullName evidence="1">Uncharacterized protein</fullName>
    </submittedName>
</protein>
<reference evidence="1 2" key="1">
    <citation type="submission" date="2018-05" db="EMBL/GenBank/DDBJ databases">
        <title>Whole genome sequencing for identification of molecular markers to develop diagnostic detection tools for the regulated plant pathogen Lachnellula willkommii.</title>
        <authorList>
            <person name="Giroux E."/>
            <person name="Bilodeau G."/>
        </authorList>
    </citation>
    <scope>NUCLEOTIDE SEQUENCE [LARGE SCALE GENOMIC DNA]</scope>
    <source>
        <strain evidence="1 2">CBS 625.97</strain>
    </source>
</reference>
<gene>
    <name evidence="1" type="ORF">LCER1_G008361</name>
</gene>
<dbReference type="AlphaFoldDB" id="A0A7D8UVX7"/>
<comment type="caution">
    <text evidence="1">The sequence shown here is derived from an EMBL/GenBank/DDBJ whole genome shotgun (WGS) entry which is preliminary data.</text>
</comment>
<evidence type="ECO:0000313" key="2">
    <source>
        <dbReference type="Proteomes" id="UP000481288"/>
    </source>
</evidence>
<dbReference type="EMBL" id="QGMG01001300">
    <property type="protein sequence ID" value="TVY49660.1"/>
    <property type="molecule type" value="Genomic_DNA"/>
</dbReference>
<dbReference type="Proteomes" id="UP000481288">
    <property type="component" value="Unassembled WGS sequence"/>
</dbReference>
<keyword evidence="2" id="KW-1185">Reference proteome</keyword>
<name>A0A7D8UVX7_9HELO</name>
<accession>A0A7D8UVX7</accession>